<dbReference type="SUPFAM" id="SSF103473">
    <property type="entry name" value="MFS general substrate transporter"/>
    <property type="match status" value="1"/>
</dbReference>
<dbReference type="GO" id="GO:0015385">
    <property type="term" value="F:sodium:proton antiporter activity"/>
    <property type="evidence" value="ECO:0007669"/>
    <property type="project" value="TreeGrafter"/>
</dbReference>
<dbReference type="Pfam" id="PF01699">
    <property type="entry name" value="Na_Ca_ex"/>
    <property type="match status" value="2"/>
</dbReference>
<dbReference type="PANTHER" id="PTHR37958">
    <property type="entry name" value="SODIUM-POTASSIUM/PROTON ANTIPORTER CHAA"/>
    <property type="match status" value="1"/>
</dbReference>
<feature type="transmembrane region" description="Helical" evidence="5">
    <location>
        <begin position="268"/>
        <end position="293"/>
    </location>
</feature>
<keyword evidence="2 5" id="KW-0812">Transmembrane</keyword>
<feature type="transmembrane region" description="Helical" evidence="5">
    <location>
        <begin position="109"/>
        <end position="126"/>
    </location>
</feature>
<dbReference type="InterPro" id="IPR044880">
    <property type="entry name" value="NCX_ion-bd_dom_sf"/>
</dbReference>
<evidence type="ECO:0000256" key="2">
    <source>
        <dbReference type="ARBA" id="ARBA00022692"/>
    </source>
</evidence>
<feature type="domain" description="Sodium/calcium exchanger membrane region" evidence="6">
    <location>
        <begin position="205"/>
        <end position="345"/>
    </location>
</feature>
<feature type="transmembrane region" description="Helical" evidence="5">
    <location>
        <begin position="235"/>
        <end position="256"/>
    </location>
</feature>
<keyword evidence="3 5" id="KW-1133">Transmembrane helix</keyword>
<organism evidence="7">
    <name type="scientific">hydrothermal vent metagenome</name>
    <dbReference type="NCBI Taxonomy" id="652676"/>
    <lineage>
        <taxon>unclassified sequences</taxon>
        <taxon>metagenomes</taxon>
        <taxon>ecological metagenomes</taxon>
    </lineage>
</organism>
<feature type="transmembrane region" description="Helical" evidence="5">
    <location>
        <begin position="202"/>
        <end position="223"/>
    </location>
</feature>
<dbReference type="Gene3D" id="1.20.1420.30">
    <property type="entry name" value="NCX, central ion-binding region"/>
    <property type="match status" value="1"/>
</dbReference>
<evidence type="ECO:0000256" key="4">
    <source>
        <dbReference type="ARBA" id="ARBA00023136"/>
    </source>
</evidence>
<feature type="transmembrane region" description="Helical" evidence="5">
    <location>
        <begin position="138"/>
        <end position="157"/>
    </location>
</feature>
<dbReference type="PANTHER" id="PTHR37958:SF1">
    <property type="entry name" value="SODIUM-POTASSIUM_PROTON ANTIPORTER CHAA"/>
    <property type="match status" value="1"/>
</dbReference>
<evidence type="ECO:0000313" key="7">
    <source>
        <dbReference type="EMBL" id="SFV54485.1"/>
    </source>
</evidence>
<gene>
    <name evidence="7" type="ORF">MNB_SM-6-742</name>
</gene>
<feature type="domain" description="Sodium/calcium exchanger membrane region" evidence="6">
    <location>
        <begin position="4"/>
        <end position="159"/>
    </location>
</feature>
<protein>
    <submittedName>
        <fullName evidence="7">Calcium/proton antiporter</fullName>
    </submittedName>
</protein>
<evidence type="ECO:0000259" key="6">
    <source>
        <dbReference type="Pfam" id="PF01699"/>
    </source>
</evidence>
<evidence type="ECO:0000256" key="3">
    <source>
        <dbReference type="ARBA" id="ARBA00022989"/>
    </source>
</evidence>
<reference evidence="7" key="1">
    <citation type="submission" date="2016-10" db="EMBL/GenBank/DDBJ databases">
        <authorList>
            <person name="de Groot N.N."/>
        </authorList>
    </citation>
    <scope>NUCLEOTIDE SEQUENCE</scope>
</reference>
<feature type="transmembrane region" description="Helical" evidence="5">
    <location>
        <begin position="6"/>
        <end position="27"/>
    </location>
</feature>
<comment type="subcellular location">
    <subcellularLocation>
        <location evidence="1">Membrane</location>
        <topology evidence="1">Multi-pass membrane protein</topology>
    </subcellularLocation>
</comment>
<feature type="transmembrane region" description="Helical" evidence="5">
    <location>
        <begin position="328"/>
        <end position="347"/>
    </location>
</feature>
<dbReference type="InterPro" id="IPR036259">
    <property type="entry name" value="MFS_trans_sf"/>
</dbReference>
<evidence type="ECO:0000256" key="1">
    <source>
        <dbReference type="ARBA" id="ARBA00004141"/>
    </source>
</evidence>
<sequence length="348" mass="38175">MDTLATILSAIAIGTLSLTVSEIAEILSERFPEPYGSFVLTASAVVVEIILLYMILLQAVHDPEVVKTVKGGIIAAVIVDMNVLLGLAVFVGGLRFVEQEHNKDTSSTYTTILLVASLALLVPSILNESNHAQSTLYQVSMILSALLMVFYIIIVIFQTKTHTHFFKQTARSRLLRLKKKLKEEHEEEEEDEDYLFDRFNNAGLIATIFIFIAIIAFGAEIFADDGMQLAEEYGISHGIAGLIIALISAAPELLTAVKAAKNDEIQRVINIAMGASTVSILVTVPVLMALAYITQIDLTLDFSPLEIGALIFTIILAWKTTEEGHTNYIEGLSHLMFFAAFTIIAAYY</sequence>
<dbReference type="GO" id="GO:0005886">
    <property type="term" value="C:plasma membrane"/>
    <property type="evidence" value="ECO:0007669"/>
    <property type="project" value="TreeGrafter"/>
</dbReference>
<dbReference type="InterPro" id="IPR004837">
    <property type="entry name" value="NaCa_Exmemb"/>
</dbReference>
<keyword evidence="4 5" id="KW-0472">Membrane</keyword>
<feature type="transmembrane region" description="Helical" evidence="5">
    <location>
        <begin position="72"/>
        <end position="97"/>
    </location>
</feature>
<accession>A0A1W1BLX5</accession>
<name>A0A1W1BLX5_9ZZZZ</name>
<feature type="transmembrane region" description="Helical" evidence="5">
    <location>
        <begin position="305"/>
        <end position="321"/>
    </location>
</feature>
<proteinExistence type="predicted"/>
<dbReference type="InterPro" id="IPR052946">
    <property type="entry name" value="Alkaline_pH_Ca-Antiporter"/>
</dbReference>
<dbReference type="EMBL" id="FPHK01000011">
    <property type="protein sequence ID" value="SFV54485.1"/>
    <property type="molecule type" value="Genomic_DNA"/>
</dbReference>
<evidence type="ECO:0000256" key="5">
    <source>
        <dbReference type="SAM" id="Phobius"/>
    </source>
</evidence>
<feature type="transmembrane region" description="Helical" evidence="5">
    <location>
        <begin position="39"/>
        <end position="60"/>
    </location>
</feature>
<dbReference type="GO" id="GO:0015386">
    <property type="term" value="F:potassium:proton antiporter activity"/>
    <property type="evidence" value="ECO:0007669"/>
    <property type="project" value="TreeGrafter"/>
</dbReference>
<dbReference type="AlphaFoldDB" id="A0A1W1BLX5"/>